<dbReference type="InterPro" id="IPR045886">
    <property type="entry name" value="ThiF/MoeB/HesA"/>
</dbReference>
<reference evidence="2 3" key="1">
    <citation type="submission" date="2017-02" db="EMBL/GenBank/DDBJ databases">
        <authorList>
            <person name="Peterson S.W."/>
        </authorList>
    </citation>
    <scope>NUCLEOTIDE SEQUENCE [LARGE SCALE GENOMIC DNA]</scope>
    <source>
        <strain evidence="2 3">ATCC 700028</strain>
    </source>
</reference>
<dbReference type="RefSeq" id="WP_078692842.1">
    <property type="nucleotide sequence ID" value="NZ_FUWX01000004.1"/>
</dbReference>
<protein>
    <submittedName>
        <fullName evidence="2">ThiF family protein</fullName>
    </submittedName>
</protein>
<dbReference type="GO" id="GO:0005829">
    <property type="term" value="C:cytosol"/>
    <property type="evidence" value="ECO:0007669"/>
    <property type="project" value="TreeGrafter"/>
</dbReference>
<dbReference type="GO" id="GO:0008641">
    <property type="term" value="F:ubiquitin-like modifier activating enzyme activity"/>
    <property type="evidence" value="ECO:0007669"/>
    <property type="project" value="InterPro"/>
</dbReference>
<keyword evidence="3" id="KW-1185">Reference proteome</keyword>
<dbReference type="GO" id="GO:0008146">
    <property type="term" value="F:sulfotransferase activity"/>
    <property type="evidence" value="ECO:0007669"/>
    <property type="project" value="TreeGrafter"/>
</dbReference>
<evidence type="ECO:0000313" key="3">
    <source>
        <dbReference type="Proteomes" id="UP000191153"/>
    </source>
</evidence>
<dbReference type="GO" id="GO:0004792">
    <property type="term" value="F:thiosulfate-cyanide sulfurtransferase activity"/>
    <property type="evidence" value="ECO:0007669"/>
    <property type="project" value="TreeGrafter"/>
</dbReference>
<dbReference type="Proteomes" id="UP000191153">
    <property type="component" value="Unassembled WGS sequence"/>
</dbReference>
<dbReference type="OrthoDB" id="9804286at2"/>
<evidence type="ECO:0000313" key="2">
    <source>
        <dbReference type="EMBL" id="SJZ37400.1"/>
    </source>
</evidence>
<dbReference type="STRING" id="180163.SAMN02745174_00301"/>
<dbReference type="Pfam" id="PF00899">
    <property type="entry name" value="ThiF"/>
    <property type="match status" value="1"/>
</dbReference>
<organism evidence="2 3">
    <name type="scientific">Cetobacterium ceti</name>
    <dbReference type="NCBI Taxonomy" id="180163"/>
    <lineage>
        <taxon>Bacteria</taxon>
        <taxon>Fusobacteriati</taxon>
        <taxon>Fusobacteriota</taxon>
        <taxon>Fusobacteriia</taxon>
        <taxon>Fusobacteriales</taxon>
        <taxon>Fusobacteriaceae</taxon>
        <taxon>Cetobacterium</taxon>
    </lineage>
</organism>
<sequence length="436" mass="51405">MENEIRFKRNQIEKMKMKLFSEKEEQYCILAGKLEEIGKKRIYKILEIIYPNKSDIKSLSNVHISIKKEFIYANLEKINKRMDIDTFLEVHTHPFQKNEVDFSFVDDNDEKEFNKYLQKFYKKLNYGNIVFSKTAYKGRVLIAEKFEDLKIREEERVMSLEKLSDINFKIYDRSIRFMGMKKLKEINLQKKVTIVGVGGLGSIIAENLLQMGVQNLVLIDDDIVDFSNLNRMVGINYKDAQEKKYKVEALKEHLYSINPEVQIETINKSVLEKEVLDRIIDSSKIFLTTDNHLSRAFINDMCVKYYIPFISIGVNISINKEKITDISGEIIKINPGDKFCLRCLKRLNQIKIDYEKINCEEIKNKMEKNRYIKNEKEPAVKTLNSIMGALAVDMFLNESIKYSREVNILVYEYNDLPKIYEEKIDLKKIKNCYICH</sequence>
<dbReference type="GO" id="GO:0016779">
    <property type="term" value="F:nucleotidyltransferase activity"/>
    <property type="evidence" value="ECO:0007669"/>
    <property type="project" value="TreeGrafter"/>
</dbReference>
<dbReference type="InterPro" id="IPR000594">
    <property type="entry name" value="ThiF_NAD_FAD-bd"/>
</dbReference>
<dbReference type="Gene3D" id="3.40.50.720">
    <property type="entry name" value="NAD(P)-binding Rossmann-like Domain"/>
    <property type="match status" value="1"/>
</dbReference>
<dbReference type="InterPro" id="IPR035985">
    <property type="entry name" value="Ubiquitin-activating_enz"/>
</dbReference>
<accession>A0A1T4K4N0</accession>
<gene>
    <name evidence="2" type="ORF">SAMN02745174_00301</name>
</gene>
<name>A0A1T4K4N0_9FUSO</name>
<dbReference type="PANTHER" id="PTHR10953">
    <property type="entry name" value="UBIQUITIN-ACTIVATING ENZYME E1"/>
    <property type="match status" value="1"/>
</dbReference>
<dbReference type="PANTHER" id="PTHR10953:SF102">
    <property type="entry name" value="ADENYLYLTRANSFERASE AND SULFURTRANSFERASE MOCS3"/>
    <property type="match status" value="1"/>
</dbReference>
<feature type="domain" description="THIF-type NAD/FAD binding fold" evidence="1">
    <location>
        <begin position="171"/>
        <end position="402"/>
    </location>
</feature>
<evidence type="ECO:0000259" key="1">
    <source>
        <dbReference type="Pfam" id="PF00899"/>
    </source>
</evidence>
<dbReference type="SUPFAM" id="SSF69572">
    <property type="entry name" value="Activating enzymes of the ubiquitin-like proteins"/>
    <property type="match status" value="1"/>
</dbReference>
<proteinExistence type="predicted"/>
<dbReference type="EMBL" id="FUWX01000004">
    <property type="protein sequence ID" value="SJZ37400.1"/>
    <property type="molecule type" value="Genomic_DNA"/>
</dbReference>
<dbReference type="AlphaFoldDB" id="A0A1T4K4N0"/>